<keyword evidence="2 6" id="KW-0812">Transmembrane</keyword>
<accession>A0ABR2VAW8</accession>
<comment type="caution">
    <text evidence="8">The sequence shown here is derived from an EMBL/GenBank/DDBJ whole genome shotgun (WGS) entry which is preliminary data.</text>
</comment>
<evidence type="ECO:0000256" key="1">
    <source>
        <dbReference type="ARBA" id="ARBA00004141"/>
    </source>
</evidence>
<dbReference type="PANTHER" id="PTHR33048">
    <property type="entry name" value="PTH11-LIKE INTEGRAL MEMBRANE PROTEIN (AFU_ORTHOLOGUE AFUA_5G11245)"/>
    <property type="match status" value="1"/>
</dbReference>
<feature type="domain" description="Rhodopsin" evidence="7">
    <location>
        <begin position="1"/>
        <end position="85"/>
    </location>
</feature>
<dbReference type="Pfam" id="PF20684">
    <property type="entry name" value="Fung_rhodopsin"/>
    <property type="match status" value="1"/>
</dbReference>
<dbReference type="PANTHER" id="PTHR33048:SF47">
    <property type="entry name" value="INTEGRAL MEMBRANE PROTEIN-RELATED"/>
    <property type="match status" value="1"/>
</dbReference>
<keyword evidence="4 6" id="KW-0472">Membrane</keyword>
<evidence type="ECO:0000256" key="4">
    <source>
        <dbReference type="ARBA" id="ARBA00023136"/>
    </source>
</evidence>
<keyword evidence="9" id="KW-1185">Reference proteome</keyword>
<sequence>MVLVTGWNIGQLLAISFACLPVAGLWDKTIPASCQNEKIGVYLNAAGNMVTDLVIIVLPLPALYTLHLPRSEKAAVFAIFGVGSIDETHET</sequence>
<evidence type="ECO:0000259" key="7">
    <source>
        <dbReference type="Pfam" id="PF20684"/>
    </source>
</evidence>
<organism evidence="8 9">
    <name type="scientific">Seiridium unicorne</name>
    <dbReference type="NCBI Taxonomy" id="138068"/>
    <lineage>
        <taxon>Eukaryota</taxon>
        <taxon>Fungi</taxon>
        <taxon>Dikarya</taxon>
        <taxon>Ascomycota</taxon>
        <taxon>Pezizomycotina</taxon>
        <taxon>Sordariomycetes</taxon>
        <taxon>Xylariomycetidae</taxon>
        <taxon>Amphisphaeriales</taxon>
        <taxon>Sporocadaceae</taxon>
        <taxon>Seiridium</taxon>
    </lineage>
</organism>
<dbReference type="InterPro" id="IPR052337">
    <property type="entry name" value="SAT4-like"/>
</dbReference>
<evidence type="ECO:0000256" key="6">
    <source>
        <dbReference type="SAM" id="Phobius"/>
    </source>
</evidence>
<dbReference type="Proteomes" id="UP001408356">
    <property type="component" value="Unassembled WGS sequence"/>
</dbReference>
<dbReference type="EMBL" id="JARVKF010000057">
    <property type="protein sequence ID" value="KAK9423763.1"/>
    <property type="molecule type" value="Genomic_DNA"/>
</dbReference>
<feature type="transmembrane region" description="Helical" evidence="6">
    <location>
        <begin position="6"/>
        <end position="27"/>
    </location>
</feature>
<evidence type="ECO:0000313" key="9">
    <source>
        <dbReference type="Proteomes" id="UP001408356"/>
    </source>
</evidence>
<name>A0ABR2VAW8_9PEZI</name>
<evidence type="ECO:0000313" key="8">
    <source>
        <dbReference type="EMBL" id="KAK9423763.1"/>
    </source>
</evidence>
<comment type="subcellular location">
    <subcellularLocation>
        <location evidence="1">Membrane</location>
        <topology evidence="1">Multi-pass membrane protein</topology>
    </subcellularLocation>
</comment>
<gene>
    <name evidence="8" type="ORF">SUNI508_03779</name>
</gene>
<comment type="similarity">
    <text evidence="5">Belongs to the SAT4 family.</text>
</comment>
<reference evidence="8 9" key="1">
    <citation type="journal article" date="2024" name="J. Plant Pathol.">
        <title>Sequence and assembly of the genome of Seiridium unicorne, isolate CBS 538.82, causal agent of cypress canker disease.</title>
        <authorList>
            <person name="Scali E."/>
            <person name="Rocca G.D."/>
            <person name="Danti R."/>
            <person name="Garbelotto M."/>
            <person name="Barberini S."/>
            <person name="Baroncelli R."/>
            <person name="Emiliani G."/>
        </authorList>
    </citation>
    <scope>NUCLEOTIDE SEQUENCE [LARGE SCALE GENOMIC DNA]</scope>
    <source>
        <strain evidence="8 9">BM-138-508</strain>
    </source>
</reference>
<keyword evidence="3 6" id="KW-1133">Transmembrane helix</keyword>
<dbReference type="InterPro" id="IPR049326">
    <property type="entry name" value="Rhodopsin_dom_fungi"/>
</dbReference>
<feature type="transmembrane region" description="Helical" evidence="6">
    <location>
        <begin position="39"/>
        <end position="64"/>
    </location>
</feature>
<evidence type="ECO:0000256" key="5">
    <source>
        <dbReference type="ARBA" id="ARBA00038359"/>
    </source>
</evidence>
<evidence type="ECO:0000256" key="3">
    <source>
        <dbReference type="ARBA" id="ARBA00022989"/>
    </source>
</evidence>
<proteinExistence type="inferred from homology"/>
<evidence type="ECO:0000256" key="2">
    <source>
        <dbReference type="ARBA" id="ARBA00022692"/>
    </source>
</evidence>
<protein>
    <recommendedName>
        <fullName evidence="7">Rhodopsin domain-containing protein</fullName>
    </recommendedName>
</protein>